<feature type="repeat" description="WD" evidence="7">
    <location>
        <begin position="235"/>
        <end position="259"/>
    </location>
</feature>
<evidence type="ECO:0000256" key="6">
    <source>
        <dbReference type="ARBA" id="ARBA00023242"/>
    </source>
</evidence>
<dbReference type="PROSITE" id="PS50896">
    <property type="entry name" value="LISH"/>
    <property type="match status" value="1"/>
</dbReference>
<dbReference type="PRINTS" id="PR00320">
    <property type="entry name" value="GPROTEINBRPT"/>
</dbReference>
<dbReference type="CDD" id="cd00200">
    <property type="entry name" value="WD40"/>
    <property type="match status" value="1"/>
</dbReference>
<gene>
    <name evidence="8" type="ORF">CHC_T00008317001</name>
</gene>
<dbReference type="GO" id="GO:0003714">
    <property type="term" value="F:transcription corepressor activity"/>
    <property type="evidence" value="ECO:0007669"/>
    <property type="project" value="InterPro"/>
</dbReference>
<evidence type="ECO:0000256" key="1">
    <source>
        <dbReference type="ARBA" id="ARBA00004123"/>
    </source>
</evidence>
<dbReference type="GeneID" id="17318143"/>
<evidence type="ECO:0000256" key="3">
    <source>
        <dbReference type="ARBA" id="ARBA00022737"/>
    </source>
</evidence>
<organism evidence="8 9">
    <name type="scientific">Chondrus crispus</name>
    <name type="common">Carrageen Irish moss</name>
    <name type="synonym">Polymorpha crispa</name>
    <dbReference type="NCBI Taxonomy" id="2769"/>
    <lineage>
        <taxon>Eukaryota</taxon>
        <taxon>Rhodophyta</taxon>
        <taxon>Florideophyceae</taxon>
        <taxon>Rhodymeniophycidae</taxon>
        <taxon>Gigartinales</taxon>
        <taxon>Gigartinaceae</taxon>
        <taxon>Chondrus</taxon>
    </lineage>
</organism>
<accession>R7QRL0</accession>
<dbReference type="EMBL" id="HG002126">
    <property type="protein sequence ID" value="CDF40131.1"/>
    <property type="molecule type" value="Genomic_DNA"/>
</dbReference>
<feature type="repeat" description="WD" evidence="7">
    <location>
        <begin position="394"/>
        <end position="438"/>
    </location>
</feature>
<dbReference type="PhylomeDB" id="R7QRL0"/>
<dbReference type="InterPro" id="IPR020472">
    <property type="entry name" value="WD40_PAC1"/>
</dbReference>
<dbReference type="FunFam" id="2.130.10.10:FF:000218">
    <property type="entry name" value="WD40 repeat-containing protein HOS15"/>
    <property type="match status" value="1"/>
</dbReference>
<evidence type="ECO:0000256" key="4">
    <source>
        <dbReference type="ARBA" id="ARBA00023015"/>
    </source>
</evidence>
<comment type="subcellular location">
    <subcellularLocation>
        <location evidence="1">Nucleus</location>
    </subcellularLocation>
</comment>
<dbReference type="STRING" id="2769.R7QRL0"/>
<evidence type="ECO:0000256" key="7">
    <source>
        <dbReference type="PROSITE-ProRule" id="PRU00221"/>
    </source>
</evidence>
<dbReference type="PROSITE" id="PS00678">
    <property type="entry name" value="WD_REPEATS_1"/>
    <property type="match status" value="2"/>
</dbReference>
<evidence type="ECO:0000313" key="8">
    <source>
        <dbReference type="EMBL" id="CDF40131.1"/>
    </source>
</evidence>
<keyword evidence="6" id="KW-0539">Nucleus</keyword>
<dbReference type="PROSITE" id="PS50082">
    <property type="entry name" value="WD_REPEATS_2"/>
    <property type="match status" value="6"/>
</dbReference>
<dbReference type="Pfam" id="PF08513">
    <property type="entry name" value="LisH"/>
    <property type="match status" value="1"/>
</dbReference>
<dbReference type="OrthoDB" id="1367865at2759"/>
<proteinExistence type="predicted"/>
<keyword evidence="4" id="KW-0805">Transcription regulation</keyword>
<dbReference type="InterPro" id="IPR036322">
    <property type="entry name" value="WD40_repeat_dom_sf"/>
</dbReference>
<evidence type="ECO:0000256" key="5">
    <source>
        <dbReference type="ARBA" id="ARBA00023163"/>
    </source>
</evidence>
<dbReference type="Gene3D" id="1.20.960.30">
    <property type="match status" value="1"/>
</dbReference>
<dbReference type="InterPro" id="IPR015943">
    <property type="entry name" value="WD40/YVTN_repeat-like_dom_sf"/>
</dbReference>
<dbReference type="InterPro" id="IPR001680">
    <property type="entry name" value="WD40_rpt"/>
</dbReference>
<protein>
    <submittedName>
        <fullName evidence="8">WD40-repeat containing protein</fullName>
    </submittedName>
</protein>
<evidence type="ECO:0000256" key="2">
    <source>
        <dbReference type="ARBA" id="ARBA00022574"/>
    </source>
</evidence>
<keyword evidence="5" id="KW-0804">Transcription</keyword>
<sequence length="567" mass="61989">MSSKSLPTAHVKSDEVNYLVFRYLQESGYVHAAFTFGYESQVVKSKIDGSQIPPGALLSFVQRGVNFCEIEETLKQDGKAGPGHTTSALNGVTSLLDVHRCLCNQDFKINRPEKPASTGNGTTGPVGMDVDEKEVLSHEEKPGERNKTSTVDVQESEALILKGHISEVFVCSWNPATSVLATGSGDSTARMWPIPASLPLVSSAAAAQASQPIVLEHATDRNGNAMLPMRKVNDVTTIDWNPSGTLLATGSYDGCARIWTEHGTLKHVLETHTGPLFSLKWNKKGNYLLSGSVDHSTAVWNAETGRCVKQFSFHEAPTLDVDWKDDETFASCSTDKMIYLCSLESNVPVQRYCGHEDEVNCLKFDPSGSLLASCSDDYTAKIWSTKTAQVVYNLREHTREVYTMQWCPSVNRRLVLATASFDSMVKLWDVNTGRCLKTLAGHSDPVYSLAYSPNGQFLASGSFDRCLNIWSVKDGTLVKKFRGDGGIFEVAWNPAGDKVSAAFSSNTVVVIDLRKMQASTVKALLGYLLGTNVAQTSPLCVRKQPPVSMEHYLPALFPLPILFPCIP</sequence>
<dbReference type="SMART" id="SM00667">
    <property type="entry name" value="LisH"/>
    <property type="match status" value="1"/>
</dbReference>
<dbReference type="AlphaFoldDB" id="R7QRL0"/>
<dbReference type="GO" id="GO:0006357">
    <property type="term" value="P:regulation of transcription by RNA polymerase II"/>
    <property type="evidence" value="ECO:0007669"/>
    <property type="project" value="TreeGrafter"/>
</dbReference>
<dbReference type="Gramene" id="CDF40131">
    <property type="protein sequence ID" value="CDF40131"/>
    <property type="gene ID" value="CHC_T00008317001"/>
</dbReference>
<dbReference type="Gene3D" id="2.130.10.10">
    <property type="entry name" value="YVTN repeat-like/Quinoprotein amine dehydrogenase"/>
    <property type="match status" value="1"/>
</dbReference>
<evidence type="ECO:0000313" key="9">
    <source>
        <dbReference type="Proteomes" id="UP000012073"/>
    </source>
</evidence>
<dbReference type="RefSeq" id="XP_005710425.1">
    <property type="nucleotide sequence ID" value="XM_005710368.1"/>
</dbReference>
<keyword evidence="9" id="KW-1185">Reference proteome</keyword>
<dbReference type="GO" id="GO:0000118">
    <property type="term" value="C:histone deacetylase complex"/>
    <property type="evidence" value="ECO:0007669"/>
    <property type="project" value="TreeGrafter"/>
</dbReference>
<dbReference type="KEGG" id="ccp:CHC_T00008317001"/>
<dbReference type="PANTHER" id="PTHR22846">
    <property type="entry name" value="WD40 REPEAT PROTEIN"/>
    <property type="match status" value="1"/>
</dbReference>
<dbReference type="SMART" id="SM00320">
    <property type="entry name" value="WD40"/>
    <property type="match status" value="8"/>
</dbReference>
<feature type="repeat" description="WD" evidence="7">
    <location>
        <begin position="352"/>
        <end position="393"/>
    </location>
</feature>
<dbReference type="SUPFAM" id="SSF50978">
    <property type="entry name" value="WD40 repeat-like"/>
    <property type="match status" value="2"/>
</dbReference>
<dbReference type="PANTHER" id="PTHR22846:SF2">
    <property type="entry name" value="F-BOX-LIKE_WD REPEAT-CONTAINING PROTEIN EBI"/>
    <property type="match status" value="1"/>
</dbReference>
<reference evidence="9" key="1">
    <citation type="journal article" date="2013" name="Proc. Natl. Acad. Sci. U.S.A.">
        <title>Genome structure and metabolic features in the red seaweed Chondrus crispus shed light on evolution of the Archaeplastida.</title>
        <authorList>
            <person name="Collen J."/>
            <person name="Porcel B."/>
            <person name="Carre W."/>
            <person name="Ball S.G."/>
            <person name="Chaparro C."/>
            <person name="Tonon T."/>
            <person name="Barbeyron T."/>
            <person name="Michel G."/>
            <person name="Noel B."/>
            <person name="Valentin K."/>
            <person name="Elias M."/>
            <person name="Artiguenave F."/>
            <person name="Arun A."/>
            <person name="Aury J.M."/>
            <person name="Barbosa-Neto J.F."/>
            <person name="Bothwell J.H."/>
            <person name="Bouget F.Y."/>
            <person name="Brillet L."/>
            <person name="Cabello-Hurtado F."/>
            <person name="Capella-Gutierrez S."/>
            <person name="Charrier B."/>
            <person name="Cladiere L."/>
            <person name="Cock J.M."/>
            <person name="Coelho S.M."/>
            <person name="Colleoni C."/>
            <person name="Czjzek M."/>
            <person name="Da Silva C."/>
            <person name="Delage L."/>
            <person name="Denoeud F."/>
            <person name="Deschamps P."/>
            <person name="Dittami S.M."/>
            <person name="Gabaldon T."/>
            <person name="Gachon C.M."/>
            <person name="Groisillier A."/>
            <person name="Herve C."/>
            <person name="Jabbari K."/>
            <person name="Katinka M."/>
            <person name="Kloareg B."/>
            <person name="Kowalczyk N."/>
            <person name="Labadie K."/>
            <person name="Leblanc C."/>
            <person name="Lopez P.J."/>
            <person name="McLachlan D.H."/>
            <person name="Meslet-Cladiere L."/>
            <person name="Moustafa A."/>
            <person name="Nehr Z."/>
            <person name="Nyvall Collen P."/>
            <person name="Panaud O."/>
            <person name="Partensky F."/>
            <person name="Poulain J."/>
            <person name="Rensing S.A."/>
            <person name="Rousvoal S."/>
            <person name="Samson G."/>
            <person name="Symeonidi A."/>
            <person name="Weissenbach J."/>
            <person name="Zambounis A."/>
            <person name="Wincker P."/>
            <person name="Boyen C."/>
        </authorList>
    </citation>
    <scope>NUCLEOTIDE SEQUENCE [LARGE SCALE GENOMIC DNA]</scope>
    <source>
        <strain evidence="9">cv. Stackhouse</strain>
    </source>
</reference>
<feature type="repeat" description="WD" evidence="7">
    <location>
        <begin position="161"/>
        <end position="192"/>
    </location>
</feature>
<dbReference type="FunFam" id="1.20.960.30:FF:000001">
    <property type="entry name" value="F-box-like/WD repeat-containing protein TBL1XR1"/>
    <property type="match status" value="1"/>
</dbReference>
<dbReference type="Pfam" id="PF00400">
    <property type="entry name" value="WD40"/>
    <property type="match status" value="7"/>
</dbReference>
<name>R7QRL0_CHOCR</name>
<dbReference type="InterPro" id="IPR045183">
    <property type="entry name" value="Ebi-like"/>
</dbReference>
<dbReference type="InterPro" id="IPR006594">
    <property type="entry name" value="LisH"/>
</dbReference>
<feature type="repeat" description="WD" evidence="7">
    <location>
        <begin position="269"/>
        <end position="310"/>
    </location>
</feature>
<dbReference type="PROSITE" id="PS50294">
    <property type="entry name" value="WD_REPEATS_REGION"/>
    <property type="match status" value="6"/>
</dbReference>
<keyword evidence="3" id="KW-0677">Repeat</keyword>
<dbReference type="OMA" id="KWNKCGN"/>
<dbReference type="Proteomes" id="UP000012073">
    <property type="component" value="Unassembled WGS sequence"/>
</dbReference>
<dbReference type="InterPro" id="IPR019775">
    <property type="entry name" value="WD40_repeat_CS"/>
</dbReference>
<keyword evidence="2 7" id="KW-0853">WD repeat</keyword>
<feature type="repeat" description="WD" evidence="7">
    <location>
        <begin position="439"/>
        <end position="480"/>
    </location>
</feature>